<dbReference type="Proteomes" id="UP000271087">
    <property type="component" value="Unassembled WGS sequence"/>
</dbReference>
<evidence type="ECO:0000313" key="2">
    <source>
        <dbReference type="Proteomes" id="UP000271087"/>
    </source>
</evidence>
<gene>
    <name evidence="1" type="ORF">NOO_LOCUS11912</name>
</gene>
<evidence type="ECO:0000313" key="1">
    <source>
        <dbReference type="EMBL" id="VDM97457.1"/>
    </source>
</evidence>
<reference evidence="3" key="1">
    <citation type="submission" date="2016-06" db="UniProtKB">
        <authorList>
            <consortium name="WormBaseParasite"/>
        </authorList>
    </citation>
    <scope>IDENTIFICATION</scope>
</reference>
<dbReference type="STRING" id="42157.A0A182EUS8"/>
<dbReference type="EMBL" id="UYRW01009093">
    <property type="protein sequence ID" value="VDM97457.1"/>
    <property type="molecule type" value="Genomic_DNA"/>
</dbReference>
<dbReference type="AlphaFoldDB" id="A0A182EUS8"/>
<accession>A0A182EUS8</accession>
<reference evidence="1 2" key="2">
    <citation type="submission" date="2018-08" db="EMBL/GenBank/DDBJ databases">
        <authorList>
            <person name="Laetsch R D."/>
            <person name="Stevens L."/>
            <person name="Kumar S."/>
            <person name="Blaxter L. M."/>
        </authorList>
    </citation>
    <scope>NUCLEOTIDE SEQUENCE [LARGE SCALE GENOMIC DNA]</scope>
</reference>
<evidence type="ECO:0000313" key="3">
    <source>
        <dbReference type="WBParaSite" id="nOo.2.0.1.t11912-RA"/>
    </source>
</evidence>
<proteinExistence type="predicted"/>
<dbReference type="WBParaSite" id="nOo.2.0.1.t11912-RA">
    <property type="protein sequence ID" value="nOo.2.0.1.t11912-RA"/>
    <property type="gene ID" value="nOo.2.0.1.g11912"/>
</dbReference>
<sequence length="74" mass="8096">MPNVTNAGLYNVLAYIQKGQIKFLETELEKILVAANDLRVISLVSLICEEMTVRISENTSTAIPLLYAAVACLP</sequence>
<keyword evidence="2" id="KW-1185">Reference proteome</keyword>
<name>A0A182EUS8_ONCOC</name>
<organism evidence="3">
    <name type="scientific">Onchocerca ochengi</name>
    <name type="common">Filarial nematode worm</name>
    <dbReference type="NCBI Taxonomy" id="42157"/>
    <lineage>
        <taxon>Eukaryota</taxon>
        <taxon>Metazoa</taxon>
        <taxon>Ecdysozoa</taxon>
        <taxon>Nematoda</taxon>
        <taxon>Chromadorea</taxon>
        <taxon>Rhabditida</taxon>
        <taxon>Spirurina</taxon>
        <taxon>Spiruromorpha</taxon>
        <taxon>Filarioidea</taxon>
        <taxon>Onchocercidae</taxon>
        <taxon>Onchocerca</taxon>
    </lineage>
</organism>
<protein>
    <submittedName>
        <fullName evidence="3">Adaptin_N domain-containing protein</fullName>
    </submittedName>
</protein>